<reference evidence="1" key="1">
    <citation type="submission" date="2017-12" db="EMBL/GenBank/DDBJ databases">
        <title>The anti-staphylococcal lipolanthines contain the amino acid avionin.</title>
        <authorList>
            <person name="Wiebach V."/>
            <person name="Mainz A."/>
            <person name="Siegert M.-A.J."/>
            <person name="Jungmann N.A."/>
            <person name="Lesquame G."/>
            <person name="Tirat S."/>
            <person name="Dreux-Zigha A."/>
            <person name="Aszodi J."/>
            <person name="Le Beller D."/>
            <person name="Suessmuth R.D."/>
        </authorList>
    </citation>
    <scope>NUCLEOTIDE SEQUENCE</scope>
    <source>
        <strain evidence="1">5913</strain>
    </source>
</reference>
<accession>A0A2L2P6S1</accession>
<proteinExistence type="predicted"/>
<sequence length="311" mass="32961">MAYSNRSAAISEAIGASLDDLLGPASERYLASRFRRVARAFVGSATRSSDRQIAVEGHAALKYPGTWTVKTGKSPAPHFSSIDAIVLTAALCSHPAGIDDRSSPVSARLRNISLRAGTTADVELESIPVSGTLDAQASTAGFEARLTLGGMRTVAQLDHPPALAHATPPDGSALSVELAADCTTENAWNSRLTRIEVGRSVEFQHEIAAADHSPSRGVVTVLDLLRLSAQQAQALIYCSDGLDRASANSIWMRSASFDAGERRQLRGPLLLEVGIARTQRIDRGSVRWNVFDVVARGTGGLQASASLAYSR</sequence>
<dbReference type="EMBL" id="MG673929">
    <property type="protein sequence ID" value="AVH76824.1"/>
    <property type="molecule type" value="Genomic_DNA"/>
</dbReference>
<protein>
    <submittedName>
        <fullName evidence="1">ORF17</fullName>
    </submittedName>
</protein>
<name>A0A2L2P6S1_9MICO</name>
<dbReference type="InterPro" id="IPR008799">
    <property type="entry name" value="Pseudomon_AvrD"/>
</dbReference>
<evidence type="ECO:0000313" key="1">
    <source>
        <dbReference type="EMBL" id="AVH76824.1"/>
    </source>
</evidence>
<dbReference type="AlphaFoldDB" id="A0A2L2P6S1"/>
<organism evidence="1">
    <name type="scientific">Microbacterium arborescens</name>
    <dbReference type="NCBI Taxonomy" id="33883"/>
    <lineage>
        <taxon>Bacteria</taxon>
        <taxon>Bacillati</taxon>
        <taxon>Actinomycetota</taxon>
        <taxon>Actinomycetes</taxon>
        <taxon>Micrococcales</taxon>
        <taxon>Microbacteriaceae</taxon>
        <taxon>Microbacterium</taxon>
    </lineage>
</organism>
<dbReference type="Pfam" id="PF05655">
    <property type="entry name" value="AvrD"/>
    <property type="match status" value="2"/>
</dbReference>